<reference evidence="1" key="1">
    <citation type="journal article" date="2023" name="G3 (Bethesda)">
        <title>A reference genome for the long-term kleptoplast-retaining sea slug Elysia crispata morphotype clarki.</title>
        <authorList>
            <person name="Eastman K.E."/>
            <person name="Pendleton A.L."/>
            <person name="Shaikh M.A."/>
            <person name="Suttiyut T."/>
            <person name="Ogas R."/>
            <person name="Tomko P."/>
            <person name="Gavelis G."/>
            <person name="Widhalm J.R."/>
            <person name="Wisecaver J.H."/>
        </authorList>
    </citation>
    <scope>NUCLEOTIDE SEQUENCE</scope>
    <source>
        <strain evidence="1">ECLA1</strain>
    </source>
</reference>
<gene>
    <name evidence="1" type="ORF">RRG08_022513</name>
</gene>
<organism evidence="1 2">
    <name type="scientific">Elysia crispata</name>
    <name type="common">lettuce slug</name>
    <dbReference type="NCBI Taxonomy" id="231223"/>
    <lineage>
        <taxon>Eukaryota</taxon>
        <taxon>Metazoa</taxon>
        <taxon>Spiralia</taxon>
        <taxon>Lophotrochozoa</taxon>
        <taxon>Mollusca</taxon>
        <taxon>Gastropoda</taxon>
        <taxon>Heterobranchia</taxon>
        <taxon>Euthyneura</taxon>
        <taxon>Panpulmonata</taxon>
        <taxon>Sacoglossa</taxon>
        <taxon>Placobranchoidea</taxon>
        <taxon>Plakobranchidae</taxon>
        <taxon>Elysia</taxon>
    </lineage>
</organism>
<proteinExistence type="predicted"/>
<dbReference type="Proteomes" id="UP001283361">
    <property type="component" value="Unassembled WGS sequence"/>
</dbReference>
<protein>
    <submittedName>
        <fullName evidence="1">Uncharacterized protein</fullName>
    </submittedName>
</protein>
<keyword evidence="2" id="KW-1185">Reference proteome</keyword>
<evidence type="ECO:0000313" key="1">
    <source>
        <dbReference type="EMBL" id="KAK3761109.1"/>
    </source>
</evidence>
<dbReference type="AlphaFoldDB" id="A0AAE0Z1I3"/>
<evidence type="ECO:0000313" key="2">
    <source>
        <dbReference type="Proteomes" id="UP001283361"/>
    </source>
</evidence>
<comment type="caution">
    <text evidence="1">The sequence shown here is derived from an EMBL/GenBank/DDBJ whole genome shotgun (WGS) entry which is preliminary data.</text>
</comment>
<name>A0AAE0Z1I3_9GAST</name>
<sequence length="202" mass="22538">MSHTGRLSTKCVNCLQAGSHVTRVDFKRVGHNADASSPTSIPHKGHKIQIGLILRPNSCTIIFKPYKSVYISSFIHADLLFSAGTFPDTAAKFVSGARKINVYKLGKIVELFWIPRDVNCRWRLLGRIPGEMCVTRCDETGRAKVGLLPVSSHKQNKNLTQTAGPGTEDTHKPQPQGHIYLFTNFKLSHYNDLFPVARYGMM</sequence>
<accession>A0AAE0Z1I3</accession>
<dbReference type="EMBL" id="JAWDGP010004927">
    <property type="protein sequence ID" value="KAK3761109.1"/>
    <property type="molecule type" value="Genomic_DNA"/>
</dbReference>